<dbReference type="InterPro" id="IPR037118">
    <property type="entry name" value="Val-tRNA_synth_C_sf"/>
</dbReference>
<evidence type="ECO:0000256" key="1">
    <source>
        <dbReference type="ARBA" id="ARBA00022741"/>
    </source>
</evidence>
<evidence type="ECO:0000256" key="3">
    <source>
        <dbReference type="SAM" id="Coils"/>
    </source>
</evidence>
<proteinExistence type="predicted"/>
<dbReference type="InterPro" id="IPR010978">
    <property type="entry name" value="tRNA-bd_arm"/>
</dbReference>
<dbReference type="EMBL" id="CVQI01029002">
    <property type="protein sequence ID" value="CRK36493.1"/>
    <property type="molecule type" value="Genomic_DNA"/>
</dbReference>
<keyword evidence="2" id="KW-0067">ATP-binding</keyword>
<dbReference type="SUPFAM" id="SSF46589">
    <property type="entry name" value="tRNA-binding arm"/>
    <property type="match status" value="1"/>
</dbReference>
<dbReference type="GO" id="GO:0005524">
    <property type="term" value="F:ATP binding"/>
    <property type="evidence" value="ECO:0007669"/>
    <property type="project" value="UniProtKB-KW"/>
</dbReference>
<dbReference type="AlphaFoldDB" id="A0A0G4MQD5"/>
<accession>A0A0G4MQD5</accession>
<evidence type="ECO:0000313" key="5">
    <source>
        <dbReference type="Proteomes" id="UP000045706"/>
    </source>
</evidence>
<organism evidence="4 5">
    <name type="scientific">Verticillium longisporum</name>
    <name type="common">Verticillium dahliae var. longisporum</name>
    <dbReference type="NCBI Taxonomy" id="100787"/>
    <lineage>
        <taxon>Eukaryota</taxon>
        <taxon>Fungi</taxon>
        <taxon>Dikarya</taxon>
        <taxon>Ascomycota</taxon>
        <taxon>Pezizomycotina</taxon>
        <taxon>Sordariomycetes</taxon>
        <taxon>Hypocreomycetidae</taxon>
        <taxon>Glomerellales</taxon>
        <taxon>Plectosphaerellaceae</taxon>
        <taxon>Verticillium</taxon>
    </lineage>
</organism>
<evidence type="ECO:0000313" key="4">
    <source>
        <dbReference type="EMBL" id="CRK36493.1"/>
    </source>
</evidence>
<gene>
    <name evidence="4" type="ORF">BN1723_015089</name>
</gene>
<name>A0A0G4MQD5_VERLO</name>
<keyword evidence="3" id="KW-0175">Coiled coil</keyword>
<evidence type="ECO:0000256" key="2">
    <source>
        <dbReference type="ARBA" id="ARBA00022840"/>
    </source>
</evidence>
<sequence length="188" mass="20332">MGQFSLEPLVLLLASPENLSFFFPFNLSLSSTPQTFIGSINDSPDGRAFIKASTADSYTKINEQVAAIKSLSGKGIAELHIVGPEAQEGAIPDGCAVFVLTADLSVFLELGSRLNNIDAEIKKIQAKLQKSQGAAKKQQELMSKDGFEDKVSDVVLTTERKKLADAQSAAENYEKTIEQFQKMKLSSA</sequence>
<feature type="coiled-coil region" evidence="3">
    <location>
        <begin position="114"/>
        <end position="183"/>
    </location>
</feature>
<dbReference type="Gene3D" id="1.10.287.380">
    <property type="entry name" value="Valyl-tRNA synthetase, C-terminal domain"/>
    <property type="match status" value="1"/>
</dbReference>
<dbReference type="Proteomes" id="UP000045706">
    <property type="component" value="Unassembled WGS sequence"/>
</dbReference>
<protein>
    <recommendedName>
        <fullName evidence="6">Valyl-tRNA synthetase tRNA-binding arm domain-containing protein</fullName>
    </recommendedName>
</protein>
<reference evidence="5" key="1">
    <citation type="submission" date="2015-05" db="EMBL/GenBank/DDBJ databases">
        <authorList>
            <person name="Fogelqvist Johan"/>
        </authorList>
    </citation>
    <scope>NUCLEOTIDE SEQUENCE [LARGE SCALE GENOMIC DNA]</scope>
</reference>
<evidence type="ECO:0008006" key="6">
    <source>
        <dbReference type="Google" id="ProtNLM"/>
    </source>
</evidence>
<keyword evidence="1" id="KW-0547">Nucleotide-binding</keyword>